<feature type="non-terminal residue" evidence="1">
    <location>
        <position position="1"/>
    </location>
</feature>
<evidence type="ECO:0000313" key="1">
    <source>
        <dbReference type="EMBL" id="VAW42884.1"/>
    </source>
</evidence>
<gene>
    <name evidence="1" type="ORF">MNBD_CHLOROFLEXI01-5360</name>
</gene>
<proteinExistence type="predicted"/>
<dbReference type="AlphaFoldDB" id="A0A3B0WH25"/>
<sequence>RAIELAIDNVGFDALTGADVQAALIELGAIDVLDGVMRIDFSNDSRSPHQSQIRQVQGGQFVMLQDWTETPDLRPAVNFANP</sequence>
<organism evidence="1">
    <name type="scientific">hydrothermal vent metagenome</name>
    <dbReference type="NCBI Taxonomy" id="652676"/>
    <lineage>
        <taxon>unclassified sequences</taxon>
        <taxon>metagenomes</taxon>
        <taxon>ecological metagenomes</taxon>
    </lineage>
</organism>
<dbReference type="EMBL" id="UOEU01000978">
    <property type="protein sequence ID" value="VAW42884.1"/>
    <property type="molecule type" value="Genomic_DNA"/>
</dbReference>
<protein>
    <submittedName>
        <fullName evidence="1">Uncharacterized protein</fullName>
    </submittedName>
</protein>
<accession>A0A3B0WH25</accession>
<name>A0A3B0WH25_9ZZZZ</name>
<reference evidence="1" key="1">
    <citation type="submission" date="2018-06" db="EMBL/GenBank/DDBJ databases">
        <authorList>
            <person name="Zhirakovskaya E."/>
        </authorList>
    </citation>
    <scope>NUCLEOTIDE SEQUENCE</scope>
</reference>